<organism evidence="5 6">
    <name type="scientific">Salirhabdus euzebyi</name>
    <dbReference type="NCBI Taxonomy" id="394506"/>
    <lineage>
        <taxon>Bacteria</taxon>
        <taxon>Bacillati</taxon>
        <taxon>Bacillota</taxon>
        <taxon>Bacilli</taxon>
        <taxon>Bacillales</taxon>
        <taxon>Bacillaceae</taxon>
        <taxon>Salirhabdus</taxon>
    </lineage>
</organism>
<dbReference type="RefSeq" id="WP_174494860.1">
    <property type="nucleotide sequence ID" value="NZ_CADDWK010000002.1"/>
</dbReference>
<evidence type="ECO:0000256" key="2">
    <source>
        <dbReference type="ARBA" id="ARBA00023125"/>
    </source>
</evidence>
<name>A0A841PUF7_9BACI</name>
<dbReference type="Proteomes" id="UP000581688">
    <property type="component" value="Unassembled WGS sequence"/>
</dbReference>
<keyword evidence="1" id="KW-0805">Transcription regulation</keyword>
<dbReference type="Gene3D" id="1.10.10.10">
    <property type="entry name" value="Winged helix-like DNA-binding domain superfamily/Winged helix DNA-binding domain"/>
    <property type="match status" value="1"/>
</dbReference>
<comment type="caution">
    <text evidence="5">The sequence shown here is derived from an EMBL/GenBank/DDBJ whole genome shotgun (WGS) entry which is preliminary data.</text>
</comment>
<dbReference type="SUPFAM" id="SSF46785">
    <property type="entry name" value="Winged helix' DNA-binding domain"/>
    <property type="match status" value="1"/>
</dbReference>
<protein>
    <submittedName>
        <fullName evidence="5">Biotin operon repressor</fullName>
    </submittedName>
</protein>
<evidence type="ECO:0000256" key="1">
    <source>
        <dbReference type="ARBA" id="ARBA00023015"/>
    </source>
</evidence>
<dbReference type="GO" id="GO:0003700">
    <property type="term" value="F:DNA-binding transcription factor activity"/>
    <property type="evidence" value="ECO:0007669"/>
    <property type="project" value="InterPro"/>
</dbReference>
<dbReference type="PANTHER" id="PTHR33154:SF18">
    <property type="entry name" value="ARSENICAL RESISTANCE OPERON REPRESSOR"/>
    <property type="match status" value="1"/>
</dbReference>
<evidence type="ECO:0000313" key="6">
    <source>
        <dbReference type="Proteomes" id="UP000581688"/>
    </source>
</evidence>
<dbReference type="InterPro" id="IPR036390">
    <property type="entry name" value="WH_DNA-bd_sf"/>
</dbReference>
<dbReference type="InterPro" id="IPR001845">
    <property type="entry name" value="HTH_ArsR_DNA-bd_dom"/>
</dbReference>
<dbReference type="Pfam" id="PF01022">
    <property type="entry name" value="HTH_5"/>
    <property type="match status" value="1"/>
</dbReference>
<dbReference type="PROSITE" id="PS50987">
    <property type="entry name" value="HTH_ARSR_2"/>
    <property type="match status" value="1"/>
</dbReference>
<dbReference type="CDD" id="cd00090">
    <property type="entry name" value="HTH_ARSR"/>
    <property type="match status" value="1"/>
</dbReference>
<dbReference type="InterPro" id="IPR011991">
    <property type="entry name" value="ArsR-like_HTH"/>
</dbReference>
<dbReference type="EMBL" id="JACHGH010000002">
    <property type="protein sequence ID" value="MBB6452489.1"/>
    <property type="molecule type" value="Genomic_DNA"/>
</dbReference>
<dbReference type="SMART" id="SM00418">
    <property type="entry name" value="HTH_ARSR"/>
    <property type="match status" value="1"/>
</dbReference>
<feature type="domain" description="HTH arsR-type" evidence="4">
    <location>
        <begin position="259"/>
        <end position="347"/>
    </location>
</feature>
<reference evidence="5 6" key="1">
    <citation type="submission" date="2020-08" db="EMBL/GenBank/DDBJ databases">
        <title>Genomic Encyclopedia of Type Strains, Phase IV (KMG-IV): sequencing the most valuable type-strain genomes for metagenomic binning, comparative biology and taxonomic classification.</title>
        <authorList>
            <person name="Goeker M."/>
        </authorList>
    </citation>
    <scope>NUCLEOTIDE SEQUENCE [LARGE SCALE GENOMIC DNA]</scope>
    <source>
        <strain evidence="5 6">DSM 19612</strain>
    </source>
</reference>
<proteinExistence type="predicted"/>
<dbReference type="PANTHER" id="PTHR33154">
    <property type="entry name" value="TRANSCRIPTIONAL REGULATOR, ARSR FAMILY"/>
    <property type="match status" value="1"/>
</dbReference>
<evidence type="ECO:0000259" key="4">
    <source>
        <dbReference type="PROSITE" id="PS50987"/>
    </source>
</evidence>
<keyword evidence="6" id="KW-1185">Reference proteome</keyword>
<dbReference type="AlphaFoldDB" id="A0A841PUF7"/>
<dbReference type="PRINTS" id="PR00778">
    <property type="entry name" value="HTHARSR"/>
</dbReference>
<keyword evidence="2" id="KW-0238">DNA-binding</keyword>
<evidence type="ECO:0000256" key="3">
    <source>
        <dbReference type="ARBA" id="ARBA00023163"/>
    </source>
</evidence>
<dbReference type="InterPro" id="IPR051081">
    <property type="entry name" value="HTH_MetalResp_TranReg"/>
</dbReference>
<evidence type="ECO:0000313" key="5">
    <source>
        <dbReference type="EMBL" id="MBB6452489.1"/>
    </source>
</evidence>
<sequence>MDVYHITSRKRETYEIRLEYSLLWECALGIAAVTNKRLINTLEKPQKYWEKLRGSFSKGLQNELKIVEEKNTWKSLLLLLHQKDFSDITEFSSFIHKLSDEEIRYICIPYIGYKHNDVRKNAAQGDILAISKMKNLTKDNPFFPDYIEFVSHVEVNYLKDHLVGVLKSWYEEFLKKDESTINSYLKTDYDAKNKMVVGMEPEEFIEWATGGVAYLPEPTVNTVLLIPQYVYRPWNIEADIEGTKVFYYPIANESIYPNDRYSPSNSLILKYKALGDEVRLRIIKLLAEKELSLQEITNELGLGKTTIHHHLKILRSANLVEVKKLKYRLKINAITSLPKELEQYLNN</sequence>
<dbReference type="GO" id="GO:0003677">
    <property type="term" value="F:DNA binding"/>
    <property type="evidence" value="ECO:0007669"/>
    <property type="project" value="UniProtKB-KW"/>
</dbReference>
<accession>A0A841PUF7</accession>
<dbReference type="InterPro" id="IPR036388">
    <property type="entry name" value="WH-like_DNA-bd_sf"/>
</dbReference>
<gene>
    <name evidence="5" type="ORF">HNQ94_000934</name>
</gene>
<keyword evidence="3" id="KW-0804">Transcription</keyword>